<feature type="region of interest" description="Disordered" evidence="4">
    <location>
        <begin position="593"/>
        <end position="616"/>
    </location>
</feature>
<protein>
    <submittedName>
        <fullName evidence="5">WD40 repeat-like protein</fullName>
    </submittedName>
</protein>
<dbReference type="SMART" id="SM00320">
    <property type="entry name" value="WD40"/>
    <property type="match status" value="5"/>
</dbReference>
<dbReference type="GO" id="GO:0043161">
    <property type="term" value="P:proteasome-mediated ubiquitin-dependent protein catabolic process"/>
    <property type="evidence" value="ECO:0007669"/>
    <property type="project" value="TreeGrafter"/>
</dbReference>
<proteinExistence type="predicted"/>
<sequence>MDNEDWDMADGEAEGEEAPTRATRQMATIQAILAPFLQRQAASGGSTVVGGIDLRGITLDDLNQLLRSTAEPEEEAAAAEDDDDDEEDEYYRAFRNSGHSLYFRKVTEPQEPGVQLIHSGEFGRVGPKIKSRRKDLNIAKQLRSRASQARPRFYKEDYTSDLVPNSNGTTVAEYDANVYTAQYSTGVQDSVMSYFSSISSDFRLNIFDTSVPALPRGPGSNRTQQHINLKTNMKVINSIRAHPGRWTISDVNLSADNERYFSMIYASMSSTVYMTNTMDPAAAQIPIPFADPPRTRSRQTLWGESGYGFRIFSCRFSADGNEVIAGGSGQLFVYDLLANQRTVKIEAHTDDVNSCTWADTASGNVLVSASDDTFLKVWDRRSLGVSQKPSGVLMGHTEGITYVSAKGDGRYIISNGKDQKLRLWDLRKMRSNQDLEEVENNYYGTNYDYRYPHYPKPRYPAHPKDCSVMSYHGHAVLRTLIRCHFSPAETTGGQYIYSGSADGKVHIWSLDGQVVQVLDRARTFPMSFDPSAKEPERAVGQENNVCVRDVSWHSQEPVLMSAGWESGRGGSRVARHEWKGLSKMGGSLEDWVERQAQEGSPRRSTRLQQLSARGRRATMPGTSLLHTTMTADPLLETHGFPAGYFVIRSVASNRLLDVHMDDIEDGTEILLWPEKESSIVETRRSPDANNQVFFIDPSGALCSRSAGHAIDVEDDRLVIRHRRPVSLPYPNAYSHPLPTFQYSAETGEITVHYASDPSHPPPSAVSSDAWKKKTYVLASIPLRKPKSILDDAHAFISSAITTPLSFFSGAASPKATPEAVFSTDIDLAEDEVLEEERGEEAEVDDSPEWGRKVRVLGIVNKSREEREIIEKARNRRRWQITAIRKIDARTV</sequence>
<evidence type="ECO:0000313" key="5">
    <source>
        <dbReference type="EMBL" id="KAJ7361137.1"/>
    </source>
</evidence>
<evidence type="ECO:0000313" key="6">
    <source>
        <dbReference type="Proteomes" id="UP001218218"/>
    </source>
</evidence>
<dbReference type="GO" id="GO:0080008">
    <property type="term" value="C:Cul4-RING E3 ubiquitin ligase complex"/>
    <property type="evidence" value="ECO:0007669"/>
    <property type="project" value="TreeGrafter"/>
</dbReference>
<dbReference type="PROSITE" id="PS50294">
    <property type="entry name" value="WD_REPEATS_REGION"/>
    <property type="match status" value="2"/>
</dbReference>
<dbReference type="Pfam" id="PF00400">
    <property type="entry name" value="WD40"/>
    <property type="match status" value="3"/>
</dbReference>
<dbReference type="SUPFAM" id="SSF50370">
    <property type="entry name" value="Ricin B-like lectins"/>
    <property type="match status" value="1"/>
</dbReference>
<dbReference type="AlphaFoldDB" id="A0AAD7AJZ1"/>
<dbReference type="InterPro" id="IPR015943">
    <property type="entry name" value="WD40/YVTN_repeat-like_dom_sf"/>
</dbReference>
<evidence type="ECO:0000256" key="2">
    <source>
        <dbReference type="ARBA" id="ARBA00022737"/>
    </source>
</evidence>
<feature type="repeat" description="WD" evidence="3">
    <location>
        <begin position="345"/>
        <end position="379"/>
    </location>
</feature>
<reference evidence="5" key="1">
    <citation type="submission" date="2023-03" db="EMBL/GenBank/DDBJ databases">
        <title>Massive genome expansion in bonnet fungi (Mycena s.s.) driven by repeated elements and novel gene families across ecological guilds.</title>
        <authorList>
            <consortium name="Lawrence Berkeley National Laboratory"/>
            <person name="Harder C.B."/>
            <person name="Miyauchi S."/>
            <person name="Viragh M."/>
            <person name="Kuo A."/>
            <person name="Thoen E."/>
            <person name="Andreopoulos B."/>
            <person name="Lu D."/>
            <person name="Skrede I."/>
            <person name="Drula E."/>
            <person name="Henrissat B."/>
            <person name="Morin E."/>
            <person name="Kohler A."/>
            <person name="Barry K."/>
            <person name="LaButti K."/>
            <person name="Morin E."/>
            <person name="Salamov A."/>
            <person name="Lipzen A."/>
            <person name="Mereny Z."/>
            <person name="Hegedus B."/>
            <person name="Baldrian P."/>
            <person name="Stursova M."/>
            <person name="Weitz H."/>
            <person name="Taylor A."/>
            <person name="Grigoriev I.V."/>
            <person name="Nagy L.G."/>
            <person name="Martin F."/>
            <person name="Kauserud H."/>
        </authorList>
    </citation>
    <scope>NUCLEOTIDE SEQUENCE</scope>
    <source>
        <strain evidence="5">CBHHK002</strain>
    </source>
</reference>
<dbReference type="PRINTS" id="PR00320">
    <property type="entry name" value="GPROTEINBRPT"/>
</dbReference>
<organism evidence="5 6">
    <name type="scientific">Mycena albidolilacea</name>
    <dbReference type="NCBI Taxonomy" id="1033008"/>
    <lineage>
        <taxon>Eukaryota</taxon>
        <taxon>Fungi</taxon>
        <taxon>Dikarya</taxon>
        <taxon>Basidiomycota</taxon>
        <taxon>Agaricomycotina</taxon>
        <taxon>Agaricomycetes</taxon>
        <taxon>Agaricomycetidae</taxon>
        <taxon>Agaricales</taxon>
        <taxon>Marasmiineae</taxon>
        <taxon>Mycenaceae</taxon>
        <taxon>Mycena</taxon>
    </lineage>
</organism>
<dbReference type="Gene3D" id="2.130.10.10">
    <property type="entry name" value="YVTN repeat-like/Quinoprotein amine dehydrogenase"/>
    <property type="match status" value="1"/>
</dbReference>
<dbReference type="PROSITE" id="PS50082">
    <property type="entry name" value="WD_REPEATS_2"/>
    <property type="match status" value="2"/>
</dbReference>
<evidence type="ECO:0000256" key="3">
    <source>
        <dbReference type="PROSITE-ProRule" id="PRU00221"/>
    </source>
</evidence>
<dbReference type="PANTHER" id="PTHR19847">
    <property type="entry name" value="DDB1- AND CUL4-ASSOCIATED FACTOR 11"/>
    <property type="match status" value="1"/>
</dbReference>
<evidence type="ECO:0000256" key="1">
    <source>
        <dbReference type="ARBA" id="ARBA00022574"/>
    </source>
</evidence>
<dbReference type="Proteomes" id="UP001218218">
    <property type="component" value="Unassembled WGS sequence"/>
</dbReference>
<gene>
    <name evidence="5" type="ORF">DFH08DRAFT_921281</name>
</gene>
<keyword evidence="2" id="KW-0677">Repeat</keyword>
<feature type="compositionally biased region" description="Acidic residues" evidence="4">
    <location>
        <begin position="1"/>
        <end position="17"/>
    </location>
</feature>
<dbReference type="EMBL" id="JARIHO010000005">
    <property type="protein sequence ID" value="KAJ7361137.1"/>
    <property type="molecule type" value="Genomic_DNA"/>
</dbReference>
<feature type="region of interest" description="Disordered" evidence="4">
    <location>
        <begin position="1"/>
        <end position="23"/>
    </location>
</feature>
<name>A0AAD7AJZ1_9AGAR</name>
<dbReference type="InterPro" id="IPR051859">
    <property type="entry name" value="DCAF"/>
</dbReference>
<dbReference type="InterPro" id="IPR020472">
    <property type="entry name" value="WD40_PAC1"/>
</dbReference>
<feature type="repeat" description="WD" evidence="3">
    <location>
        <begin position="393"/>
        <end position="434"/>
    </location>
</feature>
<dbReference type="SUPFAM" id="SSF50978">
    <property type="entry name" value="WD40 repeat-like"/>
    <property type="match status" value="1"/>
</dbReference>
<dbReference type="InterPro" id="IPR001680">
    <property type="entry name" value="WD40_rpt"/>
</dbReference>
<keyword evidence="6" id="KW-1185">Reference proteome</keyword>
<evidence type="ECO:0000256" key="4">
    <source>
        <dbReference type="SAM" id="MobiDB-lite"/>
    </source>
</evidence>
<dbReference type="Gene3D" id="2.80.10.50">
    <property type="match status" value="1"/>
</dbReference>
<dbReference type="InterPro" id="IPR035992">
    <property type="entry name" value="Ricin_B-like_lectins"/>
</dbReference>
<dbReference type="PANTHER" id="PTHR19847:SF7">
    <property type="entry name" value="DDB1- AND CUL4-ASSOCIATED FACTOR 11"/>
    <property type="match status" value="1"/>
</dbReference>
<comment type="caution">
    <text evidence="5">The sequence shown here is derived from an EMBL/GenBank/DDBJ whole genome shotgun (WGS) entry which is preliminary data.</text>
</comment>
<dbReference type="InterPro" id="IPR036322">
    <property type="entry name" value="WD40_repeat_dom_sf"/>
</dbReference>
<accession>A0AAD7AJZ1</accession>
<keyword evidence="1 3" id="KW-0853">WD repeat</keyword>